<dbReference type="Gene3D" id="3.40.50.300">
    <property type="entry name" value="P-loop containing nucleotide triphosphate hydrolases"/>
    <property type="match status" value="2"/>
</dbReference>
<feature type="transmembrane region" description="Helical" evidence="5">
    <location>
        <begin position="610"/>
        <end position="630"/>
    </location>
</feature>
<dbReference type="SUPFAM" id="SSF103473">
    <property type="entry name" value="MFS general substrate transporter"/>
    <property type="match status" value="1"/>
</dbReference>
<dbReference type="SUPFAM" id="SSF52540">
    <property type="entry name" value="P-loop containing nucleoside triphosphate hydrolases"/>
    <property type="match status" value="2"/>
</dbReference>
<dbReference type="Pfam" id="PF02374">
    <property type="entry name" value="ArsA_ATPase"/>
    <property type="match status" value="2"/>
</dbReference>
<evidence type="ECO:0000256" key="5">
    <source>
        <dbReference type="SAM" id="Phobius"/>
    </source>
</evidence>
<dbReference type="InterPro" id="IPR025723">
    <property type="entry name" value="ArsA/GET3_ATPase-like"/>
</dbReference>
<dbReference type="GO" id="GO:0005524">
    <property type="term" value="F:ATP binding"/>
    <property type="evidence" value="ECO:0007669"/>
    <property type="project" value="UniProtKB-UniRule"/>
</dbReference>
<dbReference type="PANTHER" id="PTHR10803">
    <property type="entry name" value="ARSENICAL PUMP-DRIVING ATPASE ARSENITE-TRANSLOCATING ATPASE"/>
    <property type="match status" value="1"/>
</dbReference>
<comment type="similarity">
    <text evidence="1 4">Belongs to the arsA ATPase family.</text>
</comment>
<proteinExistence type="inferred from homology"/>
<dbReference type="Proteomes" id="UP001175817">
    <property type="component" value="Unassembled WGS sequence"/>
</dbReference>
<dbReference type="PIRSF" id="PIRSF001327">
    <property type="entry name" value="Arsenical_pump-driving_ATPase"/>
    <property type="match status" value="1"/>
</dbReference>
<evidence type="ECO:0000259" key="6">
    <source>
        <dbReference type="Pfam" id="PF02374"/>
    </source>
</evidence>
<dbReference type="EMBL" id="JARTTH020000002">
    <property type="protein sequence ID" value="MEC6054617.1"/>
    <property type="molecule type" value="Genomic_DNA"/>
</dbReference>
<keyword evidence="5" id="KW-1133">Transmembrane helix</keyword>
<dbReference type="InterPro" id="IPR027417">
    <property type="entry name" value="P-loop_NTPase"/>
</dbReference>
<evidence type="ECO:0000313" key="8">
    <source>
        <dbReference type="Proteomes" id="UP001175817"/>
    </source>
</evidence>
<keyword evidence="4" id="KW-1278">Translocase</keyword>
<gene>
    <name evidence="7" type="primary">arsA</name>
    <name evidence="7" type="ORF">QAB24_029635</name>
</gene>
<feature type="domain" description="ArsA/GET3 Anion-transporting ATPase-like" evidence="6">
    <location>
        <begin position="329"/>
        <end position="475"/>
    </location>
</feature>
<keyword evidence="5" id="KW-0472">Membrane</keyword>
<accession>A0AB35WJR1</accession>
<dbReference type="GO" id="GO:0016887">
    <property type="term" value="F:ATP hydrolysis activity"/>
    <property type="evidence" value="ECO:0007669"/>
    <property type="project" value="UniProtKB-UniRule"/>
</dbReference>
<comment type="catalytic activity">
    <reaction evidence="2 4">
        <text>arsenite(in) + ATP + H2O = arsenite(out) + ADP + phosphate + H(+)</text>
        <dbReference type="Rhea" id="RHEA:11348"/>
        <dbReference type="ChEBI" id="CHEBI:15377"/>
        <dbReference type="ChEBI" id="CHEBI:15378"/>
        <dbReference type="ChEBI" id="CHEBI:29242"/>
        <dbReference type="ChEBI" id="CHEBI:30616"/>
        <dbReference type="ChEBI" id="CHEBI:43474"/>
        <dbReference type="ChEBI" id="CHEBI:456216"/>
        <dbReference type="EC" id="7.3.2.7"/>
    </reaction>
</comment>
<reference evidence="7" key="1">
    <citation type="journal article" date="2023" name="Nat. Commun.">
        <title>Genomic dissection of endemic carbapenem resistance reveals metallo-beta-lactamase dissemination through clonal, plasmid and integron transfer.</title>
        <authorList>
            <person name="Macesic N."/>
            <person name="Hawkey J."/>
            <person name="Vezina B."/>
            <person name="Wisniewski J.A."/>
            <person name="Cottingham H."/>
            <person name="Blakeway L.V."/>
            <person name="Harshegyi T."/>
            <person name="Pragastis K."/>
            <person name="Badoordeen G.Z."/>
            <person name="Dennison A."/>
            <person name="Spelman D.W."/>
            <person name="Jenney A.W.J."/>
            <person name="Peleg A.Y."/>
        </authorList>
    </citation>
    <scope>NUCLEOTIDE SEQUENCE</scope>
    <source>
        <strain evidence="7">CPO078</strain>
    </source>
</reference>
<evidence type="ECO:0000313" key="7">
    <source>
        <dbReference type="EMBL" id="MEC6054617.1"/>
    </source>
</evidence>
<dbReference type="AlphaFoldDB" id="A0AB35WJR1"/>
<keyword evidence="4" id="KW-0059">Arsenical resistance</keyword>
<feature type="domain" description="ArsA/GET3 Anion-transporting ATPase-like" evidence="6">
    <location>
        <begin position="10"/>
        <end position="291"/>
    </location>
</feature>
<dbReference type="InterPro" id="IPR016300">
    <property type="entry name" value="ATPase_ArsA/GET3"/>
</dbReference>
<dbReference type="InterPro" id="IPR027541">
    <property type="entry name" value="Ars_ATPase"/>
</dbReference>
<evidence type="ECO:0000256" key="1">
    <source>
        <dbReference type="ARBA" id="ARBA00011040"/>
    </source>
</evidence>
<organism evidence="7 8">
    <name type="scientific">Klebsiella michiganensis</name>
    <dbReference type="NCBI Taxonomy" id="1134687"/>
    <lineage>
        <taxon>Bacteria</taxon>
        <taxon>Pseudomonadati</taxon>
        <taxon>Pseudomonadota</taxon>
        <taxon>Gammaproteobacteria</taxon>
        <taxon>Enterobacterales</taxon>
        <taxon>Enterobacteriaceae</taxon>
        <taxon>Klebsiella/Raoultella group</taxon>
        <taxon>Klebsiella</taxon>
    </lineage>
</organism>
<dbReference type="PANTHER" id="PTHR10803:SF3">
    <property type="entry name" value="ATPASE GET3"/>
    <property type="match status" value="1"/>
</dbReference>
<keyword evidence="5" id="KW-0812">Transmembrane</keyword>
<name>A0AB35WJR1_9ENTR</name>
<keyword evidence="4" id="KW-0547">Nucleotide-binding</keyword>
<dbReference type="InterPro" id="IPR036259">
    <property type="entry name" value="MFS_trans_sf"/>
</dbReference>
<dbReference type="NCBIfam" id="TIGR00345">
    <property type="entry name" value="GET3_arsA_TRC40"/>
    <property type="match status" value="1"/>
</dbReference>
<reference evidence="7" key="2">
    <citation type="submission" date="2024-01" db="EMBL/GenBank/DDBJ databases">
        <authorList>
            <person name="Macesic N."/>
        </authorList>
    </citation>
    <scope>NUCLEOTIDE SEQUENCE</scope>
    <source>
        <strain evidence="7">CPO078</strain>
    </source>
</reference>
<dbReference type="GO" id="GO:0015446">
    <property type="term" value="F:ATPase-coupled arsenite transmembrane transporter activity"/>
    <property type="evidence" value="ECO:0007669"/>
    <property type="project" value="UniProtKB-UniRule"/>
</dbReference>
<keyword evidence="4" id="KW-0067">ATP-binding</keyword>
<comment type="function">
    <text evidence="4">Anion-transporting ATPase.</text>
</comment>
<feature type="transmembrane region" description="Helical" evidence="5">
    <location>
        <begin position="580"/>
        <end position="604"/>
    </location>
</feature>
<dbReference type="NCBIfam" id="TIGR04291">
    <property type="entry name" value="arsen_driv_ArsA"/>
    <property type="match status" value="1"/>
</dbReference>
<dbReference type="EC" id="7.3.2.7" evidence="3 4"/>
<comment type="caution">
    <text evidence="7">The sequence shown here is derived from an EMBL/GenBank/DDBJ whole genome shotgun (WGS) entry which is preliminary data.</text>
</comment>
<evidence type="ECO:0000256" key="3">
    <source>
        <dbReference type="NCBIfam" id="TIGR04291"/>
    </source>
</evidence>
<protein>
    <recommendedName>
        <fullName evidence="3 4">Arsenical pump-driving ATPase</fullName>
        <ecNumber evidence="3 4">7.3.2.7</ecNumber>
    </recommendedName>
</protein>
<dbReference type="CDD" id="cd02035">
    <property type="entry name" value="ArsA"/>
    <property type="match status" value="2"/>
</dbReference>
<evidence type="ECO:0000256" key="4">
    <source>
        <dbReference type="PIRNR" id="PIRNR001327"/>
    </source>
</evidence>
<dbReference type="RefSeq" id="WP_017146654.1">
    <property type="nucleotide sequence ID" value="NZ_CP089408.1"/>
</dbReference>
<sequence length="647" mass="70767">MKFLKNIPSYLFFTGKGGVGKTSISCATAIRLAELGKRVLLVSTDPASNVGQVFDQTIGNTIQPVTAVPGLSALEIDPQDAAQQYRARIINPIKGLLPDDVVNSISEQLSGACTTEIAAFDEFTGLLTDTSLLTRFDHIIFDTAPTGHTIRLLQLPGAWSSFIESNPDGASCLGPMAGLEKQREQYAHAVEALSDPERTRLVLVTRLQKSTLQEVGRTHDELSAIGLKNQYLVINGVLPASEAERDALAAVIWQREQEALANLPTGLSDLPTDNLYLQPLNMVGVPALKGLLNEHAEIALLPEQSIQNKPENMSFSVLVDDIARSEHGLIMLMGKGGVGKTTMAAAIAISLADKGFDVHLTTSDPAAHLSTTLNGSLKNLQVSRINPQDETERYRQHVLETKGRDLDEAGKRLLEEELRSPCTEEIAVFQAFSRVIREAGKRFVVMDTAPTGHTLLLLDATGAYHREIAKKMGNKVHFTTPMMQLQDPERTKVLLVTLPETTPVLEAANLQSDLERAGIHPWGWIINNSLSIAQTHSPLLCLRAQQELPQIEAVKNQHARRIWPTQQRRIVEISTAETRVISLALTSAFMFCGIGFGSAVASWLYPLSGFYGVMISSVLFLLLALASLWTSEWLRARSAKYQAVHLS</sequence>
<evidence type="ECO:0000256" key="2">
    <source>
        <dbReference type="ARBA" id="ARBA00052296"/>
    </source>
</evidence>